<evidence type="ECO:0000259" key="2">
    <source>
        <dbReference type="PROSITE" id="PS51704"/>
    </source>
</evidence>
<keyword evidence="1" id="KW-0472">Membrane</keyword>
<dbReference type="CDD" id="cd08613">
    <property type="entry name" value="GDPD_GDE4_like_1"/>
    <property type="match status" value="1"/>
</dbReference>
<dbReference type="SUPFAM" id="SSF51695">
    <property type="entry name" value="PLC-like phosphodiesterases"/>
    <property type="match status" value="1"/>
</dbReference>
<accession>A0A1H3HYX1</accession>
<dbReference type="InterPro" id="IPR017946">
    <property type="entry name" value="PLC-like_Pdiesterase_TIM-brl"/>
</dbReference>
<proteinExistence type="predicted"/>
<dbReference type="PROSITE" id="PS51704">
    <property type="entry name" value="GP_PDE"/>
    <property type="match status" value="1"/>
</dbReference>
<protein>
    <submittedName>
        <fullName evidence="3">Glycerophosphoryl diester phosphodiesterase</fullName>
    </submittedName>
</protein>
<dbReference type="AlphaFoldDB" id="A0A1H3HYX1"/>
<dbReference type="GO" id="GO:0006629">
    <property type="term" value="P:lipid metabolic process"/>
    <property type="evidence" value="ECO:0007669"/>
    <property type="project" value="InterPro"/>
</dbReference>
<dbReference type="EMBL" id="FNPI01000001">
    <property type="protein sequence ID" value="SDY20661.1"/>
    <property type="molecule type" value="Genomic_DNA"/>
</dbReference>
<name>A0A1H3HYX1_9BACI</name>
<reference evidence="4" key="1">
    <citation type="submission" date="2016-10" db="EMBL/GenBank/DDBJ databases">
        <authorList>
            <person name="Varghese N."/>
            <person name="Submissions S."/>
        </authorList>
    </citation>
    <scope>NUCLEOTIDE SEQUENCE [LARGE SCALE GENOMIC DNA]</scope>
    <source>
        <strain evidence="4">SP</strain>
    </source>
</reference>
<keyword evidence="1" id="KW-1133">Transmembrane helix</keyword>
<dbReference type="Gene3D" id="3.20.20.190">
    <property type="entry name" value="Phosphatidylinositol (PI) phosphodiesterase"/>
    <property type="match status" value="1"/>
</dbReference>
<evidence type="ECO:0000313" key="4">
    <source>
        <dbReference type="Proteomes" id="UP000198935"/>
    </source>
</evidence>
<evidence type="ECO:0000256" key="1">
    <source>
        <dbReference type="SAM" id="Phobius"/>
    </source>
</evidence>
<dbReference type="Proteomes" id="UP000198935">
    <property type="component" value="Unassembled WGS sequence"/>
</dbReference>
<organism evidence="3 4">
    <name type="scientific">Evansella caseinilytica</name>
    <dbReference type="NCBI Taxonomy" id="1503961"/>
    <lineage>
        <taxon>Bacteria</taxon>
        <taxon>Bacillati</taxon>
        <taxon>Bacillota</taxon>
        <taxon>Bacilli</taxon>
        <taxon>Bacillales</taxon>
        <taxon>Bacillaceae</taxon>
        <taxon>Evansella</taxon>
    </lineage>
</organism>
<dbReference type="PANTHER" id="PTHR43805:SF1">
    <property type="entry name" value="GP-PDE DOMAIN-CONTAINING PROTEIN"/>
    <property type="match status" value="1"/>
</dbReference>
<keyword evidence="4" id="KW-1185">Reference proteome</keyword>
<dbReference type="GO" id="GO:0008081">
    <property type="term" value="F:phosphoric diester hydrolase activity"/>
    <property type="evidence" value="ECO:0007669"/>
    <property type="project" value="InterPro"/>
</dbReference>
<feature type="domain" description="GP-PDE" evidence="2">
    <location>
        <begin position="54"/>
        <end position="339"/>
    </location>
</feature>
<gene>
    <name evidence="3" type="ORF">SAMN05421736_101659</name>
</gene>
<dbReference type="Pfam" id="PF03009">
    <property type="entry name" value="GDPD"/>
    <property type="match status" value="1"/>
</dbReference>
<evidence type="ECO:0000313" key="3">
    <source>
        <dbReference type="EMBL" id="SDY20661.1"/>
    </source>
</evidence>
<dbReference type="STRING" id="1503961.SAMN05421736_101659"/>
<feature type="transmembrane region" description="Helical" evidence="1">
    <location>
        <begin position="21"/>
        <end position="38"/>
    </location>
</feature>
<sequence length="347" mass="38948">MRRMKTSKARVQKNAFFKHPSFKRVAIAVGIFLLFIYINNSSYLTKDRDGNGGPFLVAHRGLGQTFSMEGIDGDTCTAERIFEPEHPYLENTIPSMEAAFEAGADQVELDIRPTKDGQFAVFHDWTLDCRTDGSGEPKEYTMAELKQLDIGYGYTADNGKTYPFRGQGIGLMPSLAEVFDHFPGEAFLIHIKSNEAEEGVQLARFLANLSEMERENITVYGGDEPVAAFKELLPEVAVMSKATMKSCLIPYLAAGWSGYIPSACEKTLLLIPEKYAPWLWGWPNKFLTRMETVGTQVVIVAGGGRWSEGYDTVEDLERLPKDFRGGIWTNRIDRIAPEFQNNQKVEE</sequence>
<dbReference type="InterPro" id="IPR030395">
    <property type="entry name" value="GP_PDE_dom"/>
</dbReference>
<keyword evidence="1" id="KW-0812">Transmembrane</keyword>
<dbReference type="PANTHER" id="PTHR43805">
    <property type="entry name" value="GLYCEROPHOSPHORYL DIESTER PHOSPHODIESTERASE"/>
    <property type="match status" value="1"/>
</dbReference>